<evidence type="ECO:0000256" key="2">
    <source>
        <dbReference type="ARBA" id="ARBA00023289"/>
    </source>
</evidence>
<dbReference type="AlphaFoldDB" id="A0A822Y5N6"/>
<evidence type="ECO:0000256" key="4">
    <source>
        <dbReference type="SAM" id="MobiDB-lite"/>
    </source>
</evidence>
<keyword evidence="5" id="KW-0812">Transmembrane</keyword>
<dbReference type="PANTHER" id="PTHR46195">
    <property type="entry name" value="HEAVY METAL-ASSOCIATED ISOPRENYLATED PLANT PROTEIN 7"/>
    <property type="match status" value="1"/>
</dbReference>
<comment type="caution">
    <text evidence="6">The sequence shown here is derived from an EMBL/GenBank/DDBJ whole genome shotgun (WGS) entry which is preliminary data.</text>
</comment>
<dbReference type="Proteomes" id="UP000607653">
    <property type="component" value="Unassembled WGS sequence"/>
</dbReference>
<gene>
    <name evidence="6" type="ORF">HUJ06_029010</name>
</gene>
<feature type="compositionally biased region" description="Basic and acidic residues" evidence="4">
    <location>
        <begin position="19"/>
        <end position="37"/>
    </location>
</feature>
<reference evidence="6 7" key="1">
    <citation type="journal article" date="2020" name="Mol. Biol. Evol.">
        <title>Distinct Expression and Methylation Patterns for Genes with Different Fates following a Single Whole-Genome Duplication in Flowering Plants.</title>
        <authorList>
            <person name="Shi T."/>
            <person name="Rahmani R.S."/>
            <person name="Gugger P.F."/>
            <person name="Wang M."/>
            <person name="Li H."/>
            <person name="Zhang Y."/>
            <person name="Li Z."/>
            <person name="Wang Q."/>
            <person name="Van de Peer Y."/>
            <person name="Marchal K."/>
            <person name="Chen J."/>
        </authorList>
    </citation>
    <scope>NUCLEOTIDE SEQUENCE [LARGE SCALE GENOMIC DNA]</scope>
    <source>
        <tissue evidence="6">Leaf</tissue>
    </source>
</reference>
<proteinExistence type="inferred from homology"/>
<evidence type="ECO:0000256" key="3">
    <source>
        <dbReference type="ARBA" id="ARBA00024045"/>
    </source>
</evidence>
<keyword evidence="2" id="KW-0636">Prenylation</keyword>
<comment type="similarity">
    <text evidence="3">Belongs to the HIPP family.</text>
</comment>
<organism evidence="6 7">
    <name type="scientific">Nelumbo nucifera</name>
    <name type="common">Sacred lotus</name>
    <dbReference type="NCBI Taxonomy" id="4432"/>
    <lineage>
        <taxon>Eukaryota</taxon>
        <taxon>Viridiplantae</taxon>
        <taxon>Streptophyta</taxon>
        <taxon>Embryophyta</taxon>
        <taxon>Tracheophyta</taxon>
        <taxon>Spermatophyta</taxon>
        <taxon>Magnoliopsida</taxon>
        <taxon>Proteales</taxon>
        <taxon>Nelumbonaceae</taxon>
        <taxon>Nelumbo</taxon>
    </lineage>
</organism>
<keyword evidence="2" id="KW-0449">Lipoprotein</keyword>
<evidence type="ECO:0000256" key="5">
    <source>
        <dbReference type="SAM" id="Phobius"/>
    </source>
</evidence>
<keyword evidence="1" id="KW-0479">Metal-binding</keyword>
<evidence type="ECO:0000256" key="1">
    <source>
        <dbReference type="ARBA" id="ARBA00022723"/>
    </source>
</evidence>
<keyword evidence="7" id="KW-1185">Reference proteome</keyword>
<dbReference type="EMBL" id="DUZY01000002">
    <property type="protein sequence ID" value="DAD27542.1"/>
    <property type="molecule type" value="Genomic_DNA"/>
</dbReference>
<feature type="region of interest" description="Disordered" evidence="4">
    <location>
        <begin position="1"/>
        <end position="37"/>
    </location>
</feature>
<keyword evidence="5" id="KW-0472">Membrane</keyword>
<keyword evidence="5" id="KW-1133">Transmembrane helix</keyword>
<dbReference type="InterPro" id="IPR044577">
    <property type="entry name" value="HIPP4/7/8/17/18/19"/>
</dbReference>
<sequence>MQIKEIQLLTPIPKPPAEAAKKDEENKENVKPEEKKEEPQVIIVVLKVYMHCEAYAQEIRKRIQRMKGTLFLRFSLPYGLCILGPCFHHFTVFFNSILNCNAIPWSWSNFIEATGSGVIFCHLTGHQIGF</sequence>
<dbReference type="PANTHER" id="PTHR46195:SF2">
    <property type="entry name" value="HEAVY METAL-ASSOCIATED ISOPRENYLATED PLANT PROTEIN 7"/>
    <property type="match status" value="1"/>
</dbReference>
<feature type="transmembrane region" description="Helical" evidence="5">
    <location>
        <begin position="70"/>
        <end position="90"/>
    </location>
</feature>
<dbReference type="GO" id="GO:0046872">
    <property type="term" value="F:metal ion binding"/>
    <property type="evidence" value="ECO:0007669"/>
    <property type="project" value="UniProtKB-KW"/>
</dbReference>
<name>A0A822Y5N6_NELNU</name>
<protein>
    <submittedName>
        <fullName evidence="6">Uncharacterized protein</fullName>
    </submittedName>
</protein>
<evidence type="ECO:0000313" key="7">
    <source>
        <dbReference type="Proteomes" id="UP000607653"/>
    </source>
</evidence>
<evidence type="ECO:0000313" key="6">
    <source>
        <dbReference type="EMBL" id="DAD27542.1"/>
    </source>
</evidence>
<accession>A0A822Y5N6</accession>